<feature type="transmembrane region" description="Helical" evidence="7">
    <location>
        <begin position="40"/>
        <end position="64"/>
    </location>
</feature>
<reference evidence="8" key="1">
    <citation type="submission" date="2020-04" db="EMBL/GenBank/DDBJ databases">
        <title>Genome Sequencing for Pseudoaltermonas arctica.</title>
        <authorList>
            <person name="Elkins N.S."/>
        </authorList>
    </citation>
    <scope>NUCLEOTIDE SEQUENCE [LARGE SCALE GENOMIC DNA]</scope>
    <source>
        <strain evidence="8">NEC-BIFX-2020_0012</strain>
    </source>
</reference>
<evidence type="ECO:0000256" key="3">
    <source>
        <dbReference type="ARBA" id="ARBA00022475"/>
    </source>
</evidence>
<name>A0A7Y0HEC6_9GAMM</name>
<feature type="transmembrane region" description="Helical" evidence="7">
    <location>
        <begin position="142"/>
        <end position="160"/>
    </location>
</feature>
<keyword evidence="3" id="KW-1003">Cell membrane</keyword>
<dbReference type="GO" id="GO:0005886">
    <property type="term" value="C:plasma membrane"/>
    <property type="evidence" value="ECO:0007669"/>
    <property type="project" value="UniProtKB-SubCell"/>
</dbReference>
<dbReference type="PANTHER" id="PTHR30250">
    <property type="entry name" value="PST FAMILY PREDICTED COLANIC ACID TRANSPORTER"/>
    <property type="match status" value="1"/>
</dbReference>
<organism evidence="8 9">
    <name type="scientific">Pseudoalteromonas arctica</name>
    <dbReference type="NCBI Taxonomy" id="394751"/>
    <lineage>
        <taxon>Bacteria</taxon>
        <taxon>Pseudomonadati</taxon>
        <taxon>Pseudomonadota</taxon>
        <taxon>Gammaproteobacteria</taxon>
        <taxon>Alteromonadales</taxon>
        <taxon>Pseudoalteromonadaceae</taxon>
        <taxon>Pseudoalteromonas</taxon>
    </lineage>
</organism>
<feature type="transmembrane region" description="Helical" evidence="7">
    <location>
        <begin position="108"/>
        <end position="130"/>
    </location>
</feature>
<evidence type="ECO:0000256" key="4">
    <source>
        <dbReference type="ARBA" id="ARBA00022692"/>
    </source>
</evidence>
<dbReference type="Proteomes" id="UP000570493">
    <property type="component" value="Unassembled WGS sequence"/>
</dbReference>
<comment type="subcellular location">
    <subcellularLocation>
        <location evidence="1">Cell membrane</location>
        <topology evidence="1">Multi-pass membrane protein</topology>
    </subcellularLocation>
</comment>
<keyword evidence="9" id="KW-1185">Reference proteome</keyword>
<feature type="transmembrane region" description="Helical" evidence="7">
    <location>
        <begin position="444"/>
        <end position="463"/>
    </location>
</feature>
<evidence type="ECO:0000256" key="1">
    <source>
        <dbReference type="ARBA" id="ARBA00004651"/>
    </source>
</evidence>
<proteinExistence type="inferred from homology"/>
<dbReference type="RefSeq" id="WP_169020982.1">
    <property type="nucleotide sequence ID" value="NZ_JABBMT010000027.1"/>
</dbReference>
<dbReference type="Pfam" id="PF13440">
    <property type="entry name" value="Polysacc_synt_3"/>
    <property type="match status" value="1"/>
</dbReference>
<gene>
    <name evidence="8" type="ORF">HHO47_14735</name>
</gene>
<sequence>MKSSTNALKWSAIERLATQAIQLIVMLFLARLLGPSAFGLVGMLAVFIAISQVFTDSGLTAALIRYTERKEADFSTAFYFNIFVGLFCYLILFFAAPSVAKFYEQPELVNLMRVLALTIVINSFAIVQRAKLTIDMDFKSQAKASLLSVVISSGVALYMAELDYGVWALVGQALSNALLLVILLNVFHPWLPKTGFSKNSFNYLFGFGSKLLTASLIDTVFKNIYQIIIGKQFSATQVGLFTQANQLSLMPAMTMTTVIQRVTYPMLSNIQNDVNKFEDTYLLTLRLAALVVFPLMAGLSISAEPFINVVLGAKWLPAAELLTILSLAFMLYPIHAINLNLLKVKGRSDIFLKLEIIKKSLITVMLVITIPLGVKAMCIGLLIHSFIAFFINSFYTGQFSRLKTTKQLVALLPIWGCVIFSGLLTYILFWYVATNYTSNPAVHLAINLTVMPLIYISLIRWTVNDLYKQILHVIFRKKVELKNG</sequence>
<keyword evidence="6 7" id="KW-0472">Membrane</keyword>
<dbReference type="PANTHER" id="PTHR30250:SF10">
    <property type="entry name" value="LIPOPOLYSACCHARIDE BIOSYNTHESIS PROTEIN WZXC"/>
    <property type="match status" value="1"/>
</dbReference>
<comment type="similarity">
    <text evidence="2">Belongs to the polysaccharide synthase family.</text>
</comment>
<feature type="transmembrane region" description="Helical" evidence="7">
    <location>
        <begin position="356"/>
        <end position="373"/>
    </location>
</feature>
<protein>
    <submittedName>
        <fullName evidence="8">Lipopolysaccharide biosynthesis protein</fullName>
    </submittedName>
</protein>
<evidence type="ECO:0000256" key="2">
    <source>
        <dbReference type="ARBA" id="ARBA00007430"/>
    </source>
</evidence>
<keyword evidence="4 7" id="KW-0812">Transmembrane</keyword>
<evidence type="ECO:0000313" key="8">
    <source>
        <dbReference type="EMBL" id="NMM42039.1"/>
    </source>
</evidence>
<dbReference type="CDD" id="cd13127">
    <property type="entry name" value="MATE_tuaB_like"/>
    <property type="match status" value="1"/>
</dbReference>
<dbReference type="AlphaFoldDB" id="A0A7Y0HEC6"/>
<accession>A0A7Y0HEC6</accession>
<evidence type="ECO:0000313" key="9">
    <source>
        <dbReference type="Proteomes" id="UP000570493"/>
    </source>
</evidence>
<dbReference type="InterPro" id="IPR050833">
    <property type="entry name" value="Poly_Biosynth_Transport"/>
</dbReference>
<feature type="transmembrane region" description="Helical" evidence="7">
    <location>
        <begin position="408"/>
        <end position="432"/>
    </location>
</feature>
<feature type="transmembrane region" description="Helical" evidence="7">
    <location>
        <begin position="281"/>
        <end position="303"/>
    </location>
</feature>
<dbReference type="EMBL" id="JABBMT010000027">
    <property type="protein sequence ID" value="NMM42039.1"/>
    <property type="molecule type" value="Genomic_DNA"/>
</dbReference>
<feature type="transmembrane region" description="Helical" evidence="7">
    <location>
        <begin position="166"/>
        <end position="187"/>
    </location>
</feature>
<feature type="transmembrane region" description="Helical" evidence="7">
    <location>
        <begin position="76"/>
        <end position="96"/>
    </location>
</feature>
<keyword evidence="5 7" id="KW-1133">Transmembrane helix</keyword>
<evidence type="ECO:0000256" key="5">
    <source>
        <dbReference type="ARBA" id="ARBA00022989"/>
    </source>
</evidence>
<evidence type="ECO:0000256" key="6">
    <source>
        <dbReference type="ARBA" id="ARBA00023136"/>
    </source>
</evidence>
<feature type="transmembrane region" description="Helical" evidence="7">
    <location>
        <begin position="315"/>
        <end position="335"/>
    </location>
</feature>
<evidence type="ECO:0000256" key="7">
    <source>
        <dbReference type="SAM" id="Phobius"/>
    </source>
</evidence>
<comment type="caution">
    <text evidence="8">The sequence shown here is derived from an EMBL/GenBank/DDBJ whole genome shotgun (WGS) entry which is preliminary data.</text>
</comment>